<reference evidence="10" key="1">
    <citation type="journal article" date="2020" name="Stud. Mycol.">
        <title>101 Dothideomycetes genomes: a test case for predicting lifestyles and emergence of pathogens.</title>
        <authorList>
            <person name="Haridas S."/>
            <person name="Albert R."/>
            <person name="Binder M."/>
            <person name="Bloem J."/>
            <person name="Labutti K."/>
            <person name="Salamov A."/>
            <person name="Andreopoulos B."/>
            <person name="Baker S."/>
            <person name="Barry K."/>
            <person name="Bills G."/>
            <person name="Bluhm B."/>
            <person name="Cannon C."/>
            <person name="Castanera R."/>
            <person name="Culley D."/>
            <person name="Daum C."/>
            <person name="Ezra D."/>
            <person name="Gonzalez J."/>
            <person name="Henrissat B."/>
            <person name="Kuo A."/>
            <person name="Liang C."/>
            <person name="Lipzen A."/>
            <person name="Lutzoni F."/>
            <person name="Magnuson J."/>
            <person name="Mondo S."/>
            <person name="Nolan M."/>
            <person name="Ohm R."/>
            <person name="Pangilinan J."/>
            <person name="Park H.-J."/>
            <person name="Ramirez L."/>
            <person name="Alfaro M."/>
            <person name="Sun H."/>
            <person name="Tritt A."/>
            <person name="Yoshinaga Y."/>
            <person name="Zwiers L.-H."/>
            <person name="Turgeon B."/>
            <person name="Goodwin S."/>
            <person name="Spatafora J."/>
            <person name="Crous P."/>
            <person name="Grigoriev I."/>
        </authorList>
    </citation>
    <scope>NUCLEOTIDE SEQUENCE</scope>
    <source>
        <strain evidence="10">CBS 122367</strain>
    </source>
</reference>
<organism evidence="10 11">
    <name type="scientific">Lentithecium fluviatile CBS 122367</name>
    <dbReference type="NCBI Taxonomy" id="1168545"/>
    <lineage>
        <taxon>Eukaryota</taxon>
        <taxon>Fungi</taxon>
        <taxon>Dikarya</taxon>
        <taxon>Ascomycota</taxon>
        <taxon>Pezizomycotina</taxon>
        <taxon>Dothideomycetes</taxon>
        <taxon>Pleosporomycetidae</taxon>
        <taxon>Pleosporales</taxon>
        <taxon>Massarineae</taxon>
        <taxon>Lentitheciaceae</taxon>
        <taxon>Lentithecium</taxon>
    </lineage>
</organism>
<evidence type="ECO:0000256" key="1">
    <source>
        <dbReference type="ARBA" id="ARBA00001946"/>
    </source>
</evidence>
<evidence type="ECO:0000256" key="4">
    <source>
        <dbReference type="ARBA" id="ARBA00005985"/>
    </source>
</evidence>
<dbReference type="PANTHER" id="PTHR11048">
    <property type="entry name" value="PRENYLTRANSFERASES"/>
    <property type="match status" value="1"/>
</dbReference>
<evidence type="ECO:0000313" key="10">
    <source>
        <dbReference type="EMBL" id="KAF2682278.1"/>
    </source>
</evidence>
<sequence>MSSGLLIGLEAMGYDLRIAGPHIWLGRVLFYLALVCWTIVYDTIYAQQDVQDVEDDAKAGVRSMAVRFKDGPRTLLSWVAVIQVGLLAAVGWLQQWELCLQASGTYLPTFPFPP</sequence>
<comment type="similarity">
    <text evidence="4">Belongs to the UbiA prenyltransferase family.</text>
</comment>
<evidence type="ECO:0000256" key="9">
    <source>
        <dbReference type="SAM" id="Phobius"/>
    </source>
</evidence>
<evidence type="ECO:0008006" key="12">
    <source>
        <dbReference type="Google" id="ProtNLM"/>
    </source>
</evidence>
<dbReference type="GO" id="GO:0006744">
    <property type="term" value="P:ubiquinone biosynthetic process"/>
    <property type="evidence" value="ECO:0007669"/>
    <property type="project" value="TreeGrafter"/>
</dbReference>
<evidence type="ECO:0000313" key="11">
    <source>
        <dbReference type="Proteomes" id="UP000799291"/>
    </source>
</evidence>
<evidence type="ECO:0000256" key="7">
    <source>
        <dbReference type="ARBA" id="ARBA00022989"/>
    </source>
</evidence>
<dbReference type="PANTHER" id="PTHR11048:SF28">
    <property type="entry name" value="4-HYDROXYBENZOATE POLYPRENYLTRANSFERASE, MITOCHONDRIAL"/>
    <property type="match status" value="1"/>
</dbReference>
<evidence type="ECO:0000256" key="2">
    <source>
        <dbReference type="ARBA" id="ARBA00004141"/>
    </source>
</evidence>
<keyword evidence="8 9" id="KW-0472">Membrane</keyword>
<dbReference type="Proteomes" id="UP000799291">
    <property type="component" value="Unassembled WGS sequence"/>
</dbReference>
<keyword evidence="11" id="KW-1185">Reference proteome</keyword>
<accession>A0A6G1IVZ1</accession>
<protein>
    <recommendedName>
        <fullName evidence="12">UbiA prenyltransferase</fullName>
    </recommendedName>
</protein>
<name>A0A6G1IVZ1_9PLEO</name>
<dbReference type="GO" id="GO:0008412">
    <property type="term" value="F:4-hydroxybenzoate polyprenyltransferase activity"/>
    <property type="evidence" value="ECO:0007669"/>
    <property type="project" value="TreeGrafter"/>
</dbReference>
<comment type="pathway">
    <text evidence="3">Secondary metabolite biosynthesis.</text>
</comment>
<evidence type="ECO:0000256" key="8">
    <source>
        <dbReference type="ARBA" id="ARBA00023136"/>
    </source>
</evidence>
<evidence type="ECO:0000256" key="5">
    <source>
        <dbReference type="ARBA" id="ARBA00022679"/>
    </source>
</evidence>
<dbReference type="Gene3D" id="1.20.120.1780">
    <property type="entry name" value="UbiA prenyltransferase"/>
    <property type="match status" value="1"/>
</dbReference>
<proteinExistence type="inferred from homology"/>
<comment type="cofactor">
    <cofactor evidence="1">
        <name>Mg(2+)</name>
        <dbReference type="ChEBI" id="CHEBI:18420"/>
    </cofactor>
</comment>
<keyword evidence="5" id="KW-0808">Transferase</keyword>
<gene>
    <name evidence="10" type="ORF">K458DRAFT_433220</name>
</gene>
<evidence type="ECO:0000256" key="3">
    <source>
        <dbReference type="ARBA" id="ARBA00005179"/>
    </source>
</evidence>
<dbReference type="GO" id="GO:0005743">
    <property type="term" value="C:mitochondrial inner membrane"/>
    <property type="evidence" value="ECO:0007669"/>
    <property type="project" value="TreeGrafter"/>
</dbReference>
<dbReference type="InterPro" id="IPR000537">
    <property type="entry name" value="UbiA_prenyltransferase"/>
</dbReference>
<feature type="transmembrane region" description="Helical" evidence="9">
    <location>
        <begin position="75"/>
        <end position="93"/>
    </location>
</feature>
<feature type="transmembrane region" description="Helical" evidence="9">
    <location>
        <begin position="23"/>
        <end position="41"/>
    </location>
</feature>
<dbReference type="EMBL" id="MU005588">
    <property type="protein sequence ID" value="KAF2682278.1"/>
    <property type="molecule type" value="Genomic_DNA"/>
</dbReference>
<dbReference type="AlphaFoldDB" id="A0A6G1IVZ1"/>
<keyword evidence="7 9" id="KW-1133">Transmembrane helix</keyword>
<comment type="subcellular location">
    <subcellularLocation>
        <location evidence="2">Membrane</location>
        <topology evidence="2">Multi-pass membrane protein</topology>
    </subcellularLocation>
</comment>
<dbReference type="InterPro" id="IPR039653">
    <property type="entry name" value="Prenyltransferase"/>
</dbReference>
<dbReference type="Pfam" id="PF01040">
    <property type="entry name" value="UbiA"/>
    <property type="match status" value="1"/>
</dbReference>
<evidence type="ECO:0000256" key="6">
    <source>
        <dbReference type="ARBA" id="ARBA00022692"/>
    </source>
</evidence>
<dbReference type="OrthoDB" id="18170at2759"/>
<dbReference type="FunFam" id="1.20.120.1780:FF:000001">
    <property type="entry name" value="4-hydroxybenzoate octaprenyltransferase"/>
    <property type="match status" value="1"/>
</dbReference>
<keyword evidence="6 9" id="KW-0812">Transmembrane</keyword>